<evidence type="ECO:0000313" key="1">
    <source>
        <dbReference type="EMBL" id="MBB5348050.1"/>
    </source>
</evidence>
<comment type="caution">
    <text evidence="1">The sequence shown here is derived from an EMBL/GenBank/DDBJ whole genome shotgun (WGS) entry which is preliminary data.</text>
</comment>
<dbReference type="AlphaFoldDB" id="A0A840V2F5"/>
<organism evidence="1 2">
    <name type="scientific">Desulfoprunum benzoelyticum</name>
    <dbReference type="NCBI Taxonomy" id="1506996"/>
    <lineage>
        <taxon>Bacteria</taxon>
        <taxon>Pseudomonadati</taxon>
        <taxon>Thermodesulfobacteriota</taxon>
        <taxon>Desulfobulbia</taxon>
        <taxon>Desulfobulbales</taxon>
        <taxon>Desulfobulbaceae</taxon>
        <taxon>Desulfoprunum</taxon>
    </lineage>
</organism>
<gene>
    <name evidence="1" type="ORF">HNQ81_001781</name>
</gene>
<protein>
    <submittedName>
        <fullName evidence="1">Putative DNA binding CopG/RHH family protein</fullName>
    </submittedName>
</protein>
<dbReference type="Proteomes" id="UP000539642">
    <property type="component" value="Unassembled WGS sequence"/>
</dbReference>
<accession>A0A840V2F5</accession>
<name>A0A840V2F5_9BACT</name>
<dbReference type="RefSeq" id="WP_183350410.1">
    <property type="nucleotide sequence ID" value="NZ_JACHEO010000008.1"/>
</dbReference>
<dbReference type="EMBL" id="JACHEO010000008">
    <property type="protein sequence ID" value="MBB5348050.1"/>
    <property type="molecule type" value="Genomic_DNA"/>
</dbReference>
<reference evidence="1 2" key="1">
    <citation type="submission" date="2020-08" db="EMBL/GenBank/DDBJ databases">
        <title>Genomic Encyclopedia of Type Strains, Phase IV (KMG-IV): sequencing the most valuable type-strain genomes for metagenomic binning, comparative biology and taxonomic classification.</title>
        <authorList>
            <person name="Goeker M."/>
        </authorList>
    </citation>
    <scope>NUCLEOTIDE SEQUENCE [LARGE SCALE GENOMIC DNA]</scope>
    <source>
        <strain evidence="1 2">DSM 28570</strain>
    </source>
</reference>
<evidence type="ECO:0000313" key="2">
    <source>
        <dbReference type="Proteomes" id="UP000539642"/>
    </source>
</evidence>
<sequence length="75" mass="8814">MKEKIKCSDEPMGKVRVIRDFLPSPEELALKDETVKVTLSLSKTSVDFFKKEAKKYNTQYQKMIRRLLDEYAAQQ</sequence>
<keyword evidence="2" id="KW-1185">Reference proteome</keyword>
<proteinExistence type="predicted"/>